<name>A0A4Y8DID5_9HELO</name>
<comment type="caution">
    <text evidence="2">The sequence shown here is derived from an EMBL/GenBank/DDBJ whole genome shotgun (WGS) entry which is preliminary data.</text>
</comment>
<proteinExistence type="predicted"/>
<keyword evidence="3" id="KW-1185">Reference proteome</keyword>
<evidence type="ECO:0000256" key="1">
    <source>
        <dbReference type="SAM" id="MobiDB-lite"/>
    </source>
</evidence>
<gene>
    <name evidence="2" type="ORF">BOTCAL_0001g00370</name>
</gene>
<reference evidence="2 3" key="1">
    <citation type="submission" date="2017-11" db="EMBL/GenBank/DDBJ databases">
        <title>Comparative genomics of Botrytis spp.</title>
        <authorList>
            <person name="Valero-Jimenez C.A."/>
            <person name="Tapia P."/>
            <person name="Veloso J."/>
            <person name="Silva-Moreno E."/>
            <person name="Staats M."/>
            <person name="Valdes J.H."/>
            <person name="Van Kan J.A.L."/>
        </authorList>
    </citation>
    <scope>NUCLEOTIDE SEQUENCE [LARGE SCALE GENOMIC DNA]</scope>
    <source>
        <strain evidence="2 3">MUCL2830</strain>
    </source>
</reference>
<sequence length="82" mass="9486">MYFASVANFHAGIGCQQERGTGIEKYTLSLPMSKRSVKFWRTQVRTTQASMTTFTESDDEENTEQENTEQVVDRERDVEEKT</sequence>
<dbReference type="Proteomes" id="UP000297299">
    <property type="component" value="Unassembled WGS sequence"/>
</dbReference>
<dbReference type="EMBL" id="PHWZ01000001">
    <property type="protein sequence ID" value="TEY87511.1"/>
    <property type="molecule type" value="Genomic_DNA"/>
</dbReference>
<evidence type="ECO:0000313" key="3">
    <source>
        <dbReference type="Proteomes" id="UP000297299"/>
    </source>
</evidence>
<dbReference type="AlphaFoldDB" id="A0A4Y8DID5"/>
<feature type="region of interest" description="Disordered" evidence="1">
    <location>
        <begin position="50"/>
        <end position="82"/>
    </location>
</feature>
<feature type="compositionally biased region" description="Basic and acidic residues" evidence="1">
    <location>
        <begin position="71"/>
        <end position="82"/>
    </location>
</feature>
<feature type="compositionally biased region" description="Acidic residues" evidence="1">
    <location>
        <begin position="56"/>
        <end position="67"/>
    </location>
</feature>
<evidence type="ECO:0000313" key="2">
    <source>
        <dbReference type="EMBL" id="TEY87511.1"/>
    </source>
</evidence>
<accession>A0A4Y8DID5</accession>
<protein>
    <submittedName>
        <fullName evidence="2">Uncharacterized protein</fullName>
    </submittedName>
</protein>
<organism evidence="2 3">
    <name type="scientific">Botryotinia calthae</name>
    <dbReference type="NCBI Taxonomy" id="38488"/>
    <lineage>
        <taxon>Eukaryota</taxon>
        <taxon>Fungi</taxon>
        <taxon>Dikarya</taxon>
        <taxon>Ascomycota</taxon>
        <taxon>Pezizomycotina</taxon>
        <taxon>Leotiomycetes</taxon>
        <taxon>Helotiales</taxon>
        <taxon>Sclerotiniaceae</taxon>
        <taxon>Botryotinia</taxon>
    </lineage>
</organism>